<reference evidence="1 2" key="1">
    <citation type="journal article" date="2007" name="Virology">
        <title>Sequence and annotation of the 369-kb NY-2A and the 345-kb AR158 viruses that infect Chlorella NC64A.</title>
        <authorList>
            <person name="Fitzgerald L.A."/>
            <person name="Graves M.V."/>
            <person name="Li X."/>
            <person name="Feldblyum T."/>
            <person name="Nierman W.C."/>
            <person name="Van Etten J.L."/>
        </authorList>
    </citation>
    <scope>NUCLEOTIDE SEQUENCE [LARGE SCALE GENOMIC DNA]</scope>
    <source>
        <strain evidence="1 2">NY-2A</strain>
    </source>
</reference>
<dbReference type="GeneID" id="5658820"/>
<dbReference type="KEGG" id="vg:5658820"/>
<name>A7IXS9_PBCVN</name>
<organismHost>
    <name type="scientific">Chlorella</name>
    <dbReference type="NCBI Taxonomy" id="3071"/>
</organismHost>
<gene>
    <name evidence="1" type="primary">b754R</name>
    <name evidence="1" type="ORF">NY2A_b754R</name>
</gene>
<evidence type="ECO:0000313" key="2">
    <source>
        <dbReference type="Proteomes" id="UP000202419"/>
    </source>
</evidence>
<sequence>MNLLAVFLSPRAQAAICPEFPLMSFAASETLSYDRMNEPSRAYRYTLFIFEPVYGSTVSVYTYLQMKSLADFLYPVAHFEILPSSPLTSSAASETLSYDRMNEPSRAYLYTFLALRLFAPDVDFPVFKRRVDAFLSTRGISLKSPARYLSVIRRSRAMKSSMV</sequence>
<dbReference type="RefSeq" id="YP_001497950.1">
    <property type="nucleotide sequence ID" value="NC_009898.1"/>
</dbReference>
<evidence type="ECO:0000313" key="1">
    <source>
        <dbReference type="EMBL" id="ABT15153.1"/>
    </source>
</evidence>
<dbReference type="Proteomes" id="UP000202419">
    <property type="component" value="Segment"/>
</dbReference>
<keyword evidence="2" id="KW-1185">Reference proteome</keyword>
<dbReference type="EMBL" id="DQ491002">
    <property type="protein sequence ID" value="ABT15153.1"/>
    <property type="molecule type" value="Genomic_DNA"/>
</dbReference>
<proteinExistence type="predicted"/>
<accession>A7IXS9</accession>
<organism evidence="1 2">
    <name type="scientific">Paramecium bursaria Chlorella virus NY2A</name>
    <name type="common">PBCV-NY2A</name>
    <dbReference type="NCBI Taxonomy" id="46021"/>
    <lineage>
        <taxon>Viruses</taxon>
        <taxon>Varidnaviria</taxon>
        <taxon>Bamfordvirae</taxon>
        <taxon>Nucleocytoviricota</taxon>
        <taxon>Megaviricetes</taxon>
        <taxon>Algavirales</taxon>
        <taxon>Phycodnaviridae</taxon>
        <taxon>Chlorovirus</taxon>
        <taxon>Chlorovirus americanus</taxon>
    </lineage>
</organism>
<protein>
    <submittedName>
        <fullName evidence="1">Uncharacterized protein b754R</fullName>
    </submittedName>
</protein>